<feature type="compositionally biased region" description="Low complexity" evidence="1">
    <location>
        <begin position="541"/>
        <end position="555"/>
    </location>
</feature>
<feature type="compositionally biased region" description="Low complexity" evidence="1">
    <location>
        <begin position="356"/>
        <end position="375"/>
    </location>
</feature>
<evidence type="ECO:0000259" key="2">
    <source>
        <dbReference type="Pfam" id="PF08885"/>
    </source>
</evidence>
<evidence type="ECO:0000313" key="3">
    <source>
        <dbReference type="EMBL" id="GAA4346899.1"/>
    </source>
</evidence>
<feature type="compositionally biased region" description="Low complexity" evidence="1">
    <location>
        <begin position="601"/>
        <end position="613"/>
    </location>
</feature>
<proteinExistence type="predicted"/>
<organism evidence="3 4">
    <name type="scientific">Hymenobacter saemangeumensis</name>
    <dbReference type="NCBI Taxonomy" id="1084522"/>
    <lineage>
        <taxon>Bacteria</taxon>
        <taxon>Pseudomonadati</taxon>
        <taxon>Bacteroidota</taxon>
        <taxon>Cytophagia</taxon>
        <taxon>Cytophagales</taxon>
        <taxon>Hymenobacteraceae</taxon>
        <taxon>Hymenobacter</taxon>
    </lineage>
</organism>
<dbReference type="RefSeq" id="WP_345232890.1">
    <property type="nucleotide sequence ID" value="NZ_BAABGZ010000006.1"/>
</dbReference>
<feature type="domain" description="GSCFA" evidence="2">
    <location>
        <begin position="20"/>
        <end position="256"/>
    </location>
</feature>
<feature type="compositionally biased region" description="Basic residues" evidence="1">
    <location>
        <begin position="691"/>
        <end position="700"/>
    </location>
</feature>
<sequence>MFRTELTLTPASRQLSRTARVLTLGSCFADSMGARLVMNKVETLVNPFGTVFQPLALAQLLRAAAGDSVDWQQHVVEARGRWQSYDLHGTLGAASPVELLQTVQQLVQRTADFVRSADLVVLTLGTAWAYRLRETGELVSNCHKMPADLFVKELLTPDEIINALAETHAYLRRINPGIQIILTVSPVRHVKDTLQLNAVSKSVLRVACHYLSELLDGVSYFPAYELLLDDLRDYRFYASDMLHPSEVAEDYIWDKFARTYFDVDFGRFRKEWSAIRQSLGHRPLHEGAPEHRQFLENTRERLQRLVGQQVPVEAELHNLEQRIAALPLPPPPPAAPEPEDDGEERIDIGNPEDGEAAAGAEPAASPAPADSRPGRLSPEEFRRQRAERDRRGRDERRPERPSRQEAAPVPEPAEAMPAPVDEQADLDVAEEYASATEVLGLSSETAATATLDPAPAQEPGKKKKRRSRGGAKRTARKHAARLAAEAEGQATAGQELPADFTENATADTATTPALPASTPTPAAPLSEPATAGENTPAVVLPETPAVAPVEQVVEPLPEPAPALRPEERKGKKSSVITKSTPVKRGSRRAPRVVDAPPAPLPLQGQAELPELPEVVATPTAPVLPVLPQPEAAAELAASPVPSKKSRSKKSGKAAAPDQSLPLPGTDSPTTEPVTPVAEALEQPAAPAAAKGKGKGPKRKALYQEPAAEPAPAPVLPPAEAAAAEVPKPAPKRGKGKVAAPVVPPAAEAPAAPAAPVEAPAPKARRKPAKAAPAAPTEPAPAAEPAAAKPKARSRGGRGATKKE</sequence>
<name>A0ABP8HXS3_9BACT</name>
<feature type="compositionally biased region" description="Pro residues" evidence="1">
    <location>
        <begin position="327"/>
        <end position="336"/>
    </location>
</feature>
<evidence type="ECO:0000313" key="4">
    <source>
        <dbReference type="Proteomes" id="UP001501153"/>
    </source>
</evidence>
<feature type="region of interest" description="Disordered" evidence="1">
    <location>
        <begin position="633"/>
        <end position="803"/>
    </location>
</feature>
<dbReference type="Proteomes" id="UP001501153">
    <property type="component" value="Unassembled WGS sequence"/>
</dbReference>
<feature type="compositionally biased region" description="Acidic residues" evidence="1">
    <location>
        <begin position="337"/>
        <end position="355"/>
    </location>
</feature>
<dbReference type="InterPro" id="IPR036514">
    <property type="entry name" value="SGNH_hydro_sf"/>
</dbReference>
<feature type="compositionally biased region" description="Low complexity" evidence="1">
    <location>
        <begin position="769"/>
        <end position="788"/>
    </location>
</feature>
<accession>A0ABP8HXS3</accession>
<comment type="caution">
    <text evidence="3">The sequence shown here is derived from an EMBL/GenBank/DDBJ whole genome shotgun (WGS) entry which is preliminary data.</text>
</comment>
<feature type="compositionally biased region" description="Low complexity" evidence="1">
    <location>
        <begin position="481"/>
        <end position="531"/>
    </location>
</feature>
<feature type="region of interest" description="Disordered" evidence="1">
    <location>
        <begin position="324"/>
        <end position="613"/>
    </location>
</feature>
<feature type="compositionally biased region" description="Low complexity" evidence="1">
    <location>
        <begin position="717"/>
        <end position="726"/>
    </location>
</feature>
<dbReference type="EMBL" id="BAABGZ010000006">
    <property type="protein sequence ID" value="GAA4346899.1"/>
    <property type="molecule type" value="Genomic_DNA"/>
</dbReference>
<feature type="compositionally biased region" description="Low complexity" evidence="1">
    <location>
        <begin position="404"/>
        <end position="420"/>
    </location>
</feature>
<gene>
    <name evidence="3" type="ORF">GCM10023185_01570</name>
</gene>
<dbReference type="SUPFAM" id="SSF52266">
    <property type="entry name" value="SGNH hydrolase"/>
    <property type="match status" value="1"/>
</dbReference>
<feature type="compositionally biased region" description="Low complexity" evidence="1">
    <location>
        <begin position="736"/>
        <end position="761"/>
    </location>
</feature>
<protein>
    <recommendedName>
        <fullName evidence="2">GSCFA domain-containing protein</fullName>
    </recommendedName>
</protein>
<dbReference type="InterPro" id="IPR014982">
    <property type="entry name" value="GSCFA"/>
</dbReference>
<feature type="compositionally biased region" description="Basic residues" evidence="1">
    <location>
        <begin position="461"/>
        <end position="480"/>
    </location>
</feature>
<reference evidence="4" key="1">
    <citation type="journal article" date="2019" name="Int. J. Syst. Evol. Microbiol.">
        <title>The Global Catalogue of Microorganisms (GCM) 10K type strain sequencing project: providing services to taxonomists for standard genome sequencing and annotation.</title>
        <authorList>
            <consortium name="The Broad Institute Genomics Platform"/>
            <consortium name="The Broad Institute Genome Sequencing Center for Infectious Disease"/>
            <person name="Wu L."/>
            <person name="Ma J."/>
        </authorList>
    </citation>
    <scope>NUCLEOTIDE SEQUENCE [LARGE SCALE GENOMIC DNA]</scope>
    <source>
        <strain evidence="4">JCM 17923</strain>
    </source>
</reference>
<dbReference type="Pfam" id="PF08885">
    <property type="entry name" value="GSCFA"/>
    <property type="match status" value="1"/>
</dbReference>
<feature type="compositionally biased region" description="Basic and acidic residues" evidence="1">
    <location>
        <begin position="377"/>
        <end position="403"/>
    </location>
</feature>
<feature type="compositionally biased region" description="Low complexity" evidence="1">
    <location>
        <begin position="633"/>
        <end position="642"/>
    </location>
</feature>
<dbReference type="Gene3D" id="3.40.50.1110">
    <property type="entry name" value="SGNH hydrolase"/>
    <property type="match status" value="1"/>
</dbReference>
<dbReference type="CDD" id="cd00229">
    <property type="entry name" value="SGNH_hydrolase"/>
    <property type="match status" value="1"/>
</dbReference>
<keyword evidence="4" id="KW-1185">Reference proteome</keyword>
<evidence type="ECO:0000256" key="1">
    <source>
        <dbReference type="SAM" id="MobiDB-lite"/>
    </source>
</evidence>